<evidence type="ECO:0000256" key="2">
    <source>
        <dbReference type="ARBA" id="ARBA00022676"/>
    </source>
</evidence>
<organism evidence="5 6">
    <name type="scientific">Halapricum salinum</name>
    <dbReference type="NCBI Taxonomy" id="1457250"/>
    <lineage>
        <taxon>Archaea</taxon>
        <taxon>Methanobacteriati</taxon>
        <taxon>Methanobacteriota</taxon>
        <taxon>Stenosarchaea group</taxon>
        <taxon>Halobacteria</taxon>
        <taxon>Halobacteriales</taxon>
        <taxon>Haloarculaceae</taxon>
        <taxon>Halapricum</taxon>
    </lineage>
</organism>
<dbReference type="Gene3D" id="3.90.550.10">
    <property type="entry name" value="Spore Coat Polysaccharide Biosynthesis Protein SpsA, Chain A"/>
    <property type="match status" value="1"/>
</dbReference>
<dbReference type="STRING" id="1457250.GCA_000755225_03002"/>
<gene>
    <name evidence="5" type="ORF">DV733_03515</name>
</gene>
<dbReference type="KEGG" id="hsn:DV733_03515"/>
<dbReference type="InterPro" id="IPR029044">
    <property type="entry name" value="Nucleotide-diphossugar_trans"/>
</dbReference>
<keyword evidence="3 5" id="KW-0808">Transferase</keyword>
<keyword evidence="2" id="KW-0328">Glycosyltransferase</keyword>
<evidence type="ECO:0000256" key="1">
    <source>
        <dbReference type="ARBA" id="ARBA00006739"/>
    </source>
</evidence>
<dbReference type="PANTHER" id="PTHR43179">
    <property type="entry name" value="RHAMNOSYLTRANSFERASE WBBL"/>
    <property type="match status" value="1"/>
</dbReference>
<comment type="similarity">
    <text evidence="1">Belongs to the glycosyltransferase 2 family.</text>
</comment>
<dbReference type="AlphaFoldDB" id="A0A4D6HBD6"/>
<evidence type="ECO:0000313" key="6">
    <source>
        <dbReference type="Proteomes" id="UP000296706"/>
    </source>
</evidence>
<evidence type="ECO:0000256" key="4">
    <source>
        <dbReference type="SAM" id="MobiDB-lite"/>
    </source>
</evidence>
<dbReference type="SUPFAM" id="SSF53448">
    <property type="entry name" value="Nucleotide-diphospho-sugar transferases"/>
    <property type="match status" value="1"/>
</dbReference>
<reference evidence="5 6" key="1">
    <citation type="journal article" date="2019" name="Nat. Commun.">
        <title>A new type of DNA phosphorothioation-based antiviral system in archaea.</title>
        <authorList>
            <person name="Xiong L."/>
            <person name="Liu S."/>
            <person name="Chen S."/>
            <person name="Xiao Y."/>
            <person name="Zhu B."/>
            <person name="Gao Y."/>
            <person name="Zhang Y."/>
            <person name="Chen B."/>
            <person name="Luo J."/>
            <person name="Deng Z."/>
            <person name="Chen X."/>
            <person name="Wang L."/>
            <person name="Chen S."/>
        </authorList>
    </citation>
    <scope>NUCLEOTIDE SEQUENCE [LARGE SCALE GENOMIC DNA]</scope>
    <source>
        <strain evidence="5 6">CBA1105</strain>
    </source>
</reference>
<name>A0A4D6HBD6_9EURY</name>
<proteinExistence type="inferred from homology"/>
<feature type="region of interest" description="Disordered" evidence="4">
    <location>
        <begin position="1"/>
        <end position="39"/>
    </location>
</feature>
<evidence type="ECO:0000313" key="5">
    <source>
        <dbReference type="EMBL" id="QCC50362.1"/>
    </source>
</evidence>
<dbReference type="PANTHER" id="PTHR43179:SF12">
    <property type="entry name" value="GALACTOFURANOSYLTRANSFERASE GLFT2"/>
    <property type="match status" value="1"/>
</dbReference>
<keyword evidence="6" id="KW-1185">Reference proteome</keyword>
<sequence length="325" mass="36281">MLVRRGCSSARSATERVQHVSQSEVSPGPHSLSEASSEDKRRDRWGLPLYALATKALYRHADDVCDDTRSTVTDDAPAVSVIVCSLAPREQIDCLRILEAQAFDDYEVILRDDKGISVARNAGIEAARSDRLVFLDDDAIPHADYLPAMVDALEANPIVAGRVIHPGDGVISRFVGSYDQGDRRHYVRAVPASFRRGSTGLTGCNMAFRREVFETVGGFDEQFLWGHEETDLARRALEAGYRVLYEPDATVTHWYATSLRDYWRKMARFGPADLQYDRKWDTPFSERVVETLLPVRLGPTPAAAAVATVGNVYRSLAYLRTWLAE</sequence>
<evidence type="ECO:0000256" key="3">
    <source>
        <dbReference type="ARBA" id="ARBA00022679"/>
    </source>
</evidence>
<dbReference type="GO" id="GO:0016757">
    <property type="term" value="F:glycosyltransferase activity"/>
    <property type="evidence" value="ECO:0007669"/>
    <property type="project" value="UniProtKB-KW"/>
</dbReference>
<dbReference type="Proteomes" id="UP000296706">
    <property type="component" value="Chromosome"/>
</dbReference>
<dbReference type="Pfam" id="PF13641">
    <property type="entry name" value="Glyco_tranf_2_3"/>
    <property type="match status" value="1"/>
</dbReference>
<accession>A0A4D6HBD6</accession>
<protein>
    <submittedName>
        <fullName evidence="5">Glycosyltransferase</fullName>
    </submittedName>
</protein>
<dbReference type="EMBL" id="CP031310">
    <property type="protein sequence ID" value="QCC50362.1"/>
    <property type="molecule type" value="Genomic_DNA"/>
</dbReference>